<dbReference type="AlphaFoldDB" id="A0A0N7KP13"/>
<dbReference type="PaxDb" id="39947-A0A0N7KP13"/>
<accession>A0A0N7KP13</accession>
<feature type="non-terminal residue" evidence="1">
    <location>
        <position position="1"/>
    </location>
</feature>
<evidence type="ECO:0000313" key="2">
    <source>
        <dbReference type="Proteomes" id="UP000059680"/>
    </source>
</evidence>
<keyword evidence="2" id="KW-1185">Reference proteome</keyword>
<reference evidence="1 2" key="3">
    <citation type="journal article" date="2013" name="Rice">
        <title>Improvement of the Oryza sativa Nipponbare reference genome using next generation sequence and optical map data.</title>
        <authorList>
            <person name="Kawahara Y."/>
            <person name="de la Bastide M."/>
            <person name="Hamilton J.P."/>
            <person name="Kanamori H."/>
            <person name="McCombie W.R."/>
            <person name="Ouyang S."/>
            <person name="Schwartz D.C."/>
            <person name="Tanaka T."/>
            <person name="Wu J."/>
            <person name="Zhou S."/>
            <person name="Childs K.L."/>
            <person name="Davidson R.M."/>
            <person name="Lin H."/>
            <person name="Quesada-Ocampo L."/>
            <person name="Vaillancourt B."/>
            <person name="Sakai H."/>
            <person name="Lee S.S."/>
            <person name="Kim J."/>
            <person name="Numa H."/>
            <person name="Itoh T."/>
            <person name="Buell C.R."/>
            <person name="Matsumoto T."/>
        </authorList>
    </citation>
    <scope>NUCLEOTIDE SEQUENCE [LARGE SCALE GENOMIC DNA]</scope>
    <source>
        <strain evidence="2">cv. Nipponbare</strain>
    </source>
</reference>
<organism evidence="1 2">
    <name type="scientific">Oryza sativa subsp. japonica</name>
    <name type="common">Rice</name>
    <dbReference type="NCBI Taxonomy" id="39947"/>
    <lineage>
        <taxon>Eukaryota</taxon>
        <taxon>Viridiplantae</taxon>
        <taxon>Streptophyta</taxon>
        <taxon>Embryophyta</taxon>
        <taxon>Tracheophyta</taxon>
        <taxon>Spermatophyta</taxon>
        <taxon>Magnoliopsida</taxon>
        <taxon>Liliopsida</taxon>
        <taxon>Poales</taxon>
        <taxon>Poaceae</taxon>
        <taxon>BOP clade</taxon>
        <taxon>Oryzoideae</taxon>
        <taxon>Oryzeae</taxon>
        <taxon>Oryzinae</taxon>
        <taxon>Oryza</taxon>
        <taxon>Oryza sativa</taxon>
    </lineage>
</organism>
<gene>
    <name evidence="1" type="ordered locus">Os07g0669401</name>
    <name evidence="1" type="ORF">OSNPB_070669401</name>
</gene>
<dbReference type="Proteomes" id="UP000059680">
    <property type="component" value="Chromosome 7"/>
</dbReference>
<evidence type="ECO:0000313" key="1">
    <source>
        <dbReference type="EMBL" id="BAT03138.1"/>
    </source>
</evidence>
<protein>
    <submittedName>
        <fullName evidence="1">Os07g0669401 protein</fullName>
    </submittedName>
</protein>
<proteinExistence type="predicted"/>
<reference evidence="1 2" key="2">
    <citation type="journal article" date="2013" name="Plant Cell Physiol.">
        <title>Rice Annotation Project Database (RAP-DB): an integrative and interactive database for rice genomics.</title>
        <authorList>
            <person name="Sakai H."/>
            <person name="Lee S.S."/>
            <person name="Tanaka T."/>
            <person name="Numa H."/>
            <person name="Kim J."/>
            <person name="Kawahara Y."/>
            <person name="Wakimoto H."/>
            <person name="Yang C.C."/>
            <person name="Iwamoto M."/>
            <person name="Abe T."/>
            <person name="Yamada Y."/>
            <person name="Muto A."/>
            <person name="Inokuchi H."/>
            <person name="Ikemura T."/>
            <person name="Matsumoto T."/>
            <person name="Sasaki T."/>
            <person name="Itoh T."/>
        </authorList>
    </citation>
    <scope>NUCLEOTIDE SEQUENCE [LARGE SCALE GENOMIC DNA]</scope>
    <source>
        <strain evidence="2">cv. Nipponbare</strain>
    </source>
</reference>
<name>A0A0N7KP13_ORYSJ</name>
<dbReference type="EMBL" id="AP014963">
    <property type="protein sequence ID" value="BAT03138.1"/>
    <property type="molecule type" value="Genomic_DNA"/>
</dbReference>
<dbReference type="InParanoid" id="A0A0N7KP13"/>
<reference evidence="2" key="1">
    <citation type="journal article" date="2005" name="Nature">
        <title>The map-based sequence of the rice genome.</title>
        <authorList>
            <consortium name="International rice genome sequencing project (IRGSP)"/>
            <person name="Matsumoto T."/>
            <person name="Wu J."/>
            <person name="Kanamori H."/>
            <person name="Katayose Y."/>
            <person name="Fujisawa M."/>
            <person name="Namiki N."/>
            <person name="Mizuno H."/>
            <person name="Yamamoto K."/>
            <person name="Antonio B.A."/>
            <person name="Baba T."/>
            <person name="Sakata K."/>
            <person name="Nagamura Y."/>
            <person name="Aoki H."/>
            <person name="Arikawa K."/>
            <person name="Arita K."/>
            <person name="Bito T."/>
            <person name="Chiden Y."/>
            <person name="Fujitsuka N."/>
            <person name="Fukunaka R."/>
            <person name="Hamada M."/>
            <person name="Harada C."/>
            <person name="Hayashi A."/>
            <person name="Hijishita S."/>
            <person name="Honda M."/>
            <person name="Hosokawa S."/>
            <person name="Ichikawa Y."/>
            <person name="Idonuma A."/>
            <person name="Iijima M."/>
            <person name="Ikeda M."/>
            <person name="Ikeno M."/>
            <person name="Ito K."/>
            <person name="Ito S."/>
            <person name="Ito T."/>
            <person name="Ito Y."/>
            <person name="Ito Y."/>
            <person name="Iwabuchi A."/>
            <person name="Kamiya K."/>
            <person name="Karasawa W."/>
            <person name="Kurita K."/>
            <person name="Katagiri S."/>
            <person name="Kikuta A."/>
            <person name="Kobayashi H."/>
            <person name="Kobayashi N."/>
            <person name="Machita K."/>
            <person name="Maehara T."/>
            <person name="Masukawa M."/>
            <person name="Mizubayashi T."/>
            <person name="Mukai Y."/>
            <person name="Nagasaki H."/>
            <person name="Nagata Y."/>
            <person name="Naito S."/>
            <person name="Nakashima M."/>
            <person name="Nakama Y."/>
            <person name="Nakamichi Y."/>
            <person name="Nakamura M."/>
            <person name="Meguro A."/>
            <person name="Negishi M."/>
            <person name="Ohta I."/>
            <person name="Ohta T."/>
            <person name="Okamoto M."/>
            <person name="Ono N."/>
            <person name="Saji S."/>
            <person name="Sakaguchi M."/>
            <person name="Sakai K."/>
            <person name="Shibata M."/>
            <person name="Shimokawa T."/>
            <person name="Song J."/>
            <person name="Takazaki Y."/>
            <person name="Terasawa K."/>
            <person name="Tsugane M."/>
            <person name="Tsuji K."/>
            <person name="Ueda S."/>
            <person name="Waki K."/>
            <person name="Yamagata H."/>
            <person name="Yamamoto M."/>
            <person name="Yamamoto S."/>
            <person name="Yamane H."/>
            <person name="Yoshiki S."/>
            <person name="Yoshihara R."/>
            <person name="Yukawa K."/>
            <person name="Zhong H."/>
            <person name="Yano M."/>
            <person name="Yuan Q."/>
            <person name="Ouyang S."/>
            <person name="Liu J."/>
            <person name="Jones K.M."/>
            <person name="Gansberger K."/>
            <person name="Moffat K."/>
            <person name="Hill J."/>
            <person name="Bera J."/>
            <person name="Fadrosh D."/>
            <person name="Jin S."/>
            <person name="Johri S."/>
            <person name="Kim M."/>
            <person name="Overton L."/>
            <person name="Reardon M."/>
            <person name="Tsitrin T."/>
            <person name="Vuong H."/>
            <person name="Weaver B."/>
            <person name="Ciecko A."/>
            <person name="Tallon L."/>
            <person name="Jackson J."/>
            <person name="Pai G."/>
            <person name="Aken S.V."/>
            <person name="Utterback T."/>
            <person name="Reidmuller S."/>
            <person name="Feldblyum T."/>
            <person name="Hsiao J."/>
            <person name="Zismann V."/>
            <person name="Iobst S."/>
            <person name="de Vazeille A.R."/>
            <person name="Buell C.R."/>
            <person name="Ying K."/>
            <person name="Li Y."/>
            <person name="Lu T."/>
            <person name="Huang Y."/>
            <person name="Zhao Q."/>
            <person name="Feng Q."/>
            <person name="Zhang L."/>
            <person name="Zhu J."/>
            <person name="Weng Q."/>
            <person name="Mu J."/>
            <person name="Lu Y."/>
            <person name="Fan D."/>
            <person name="Liu Y."/>
            <person name="Guan J."/>
            <person name="Zhang Y."/>
            <person name="Yu S."/>
            <person name="Liu X."/>
            <person name="Zhang Y."/>
            <person name="Hong G."/>
            <person name="Han B."/>
            <person name="Choisne N."/>
            <person name="Demange N."/>
            <person name="Orjeda G."/>
            <person name="Samain S."/>
            <person name="Cattolico L."/>
            <person name="Pelletier E."/>
            <person name="Couloux A."/>
            <person name="Segurens B."/>
            <person name="Wincker P."/>
            <person name="D'Hont A."/>
            <person name="Scarpelli C."/>
            <person name="Weissenbach J."/>
            <person name="Salanoubat M."/>
            <person name="Quetier F."/>
            <person name="Yu Y."/>
            <person name="Kim H.R."/>
            <person name="Rambo T."/>
            <person name="Currie J."/>
            <person name="Collura K."/>
            <person name="Luo M."/>
            <person name="Yang T."/>
            <person name="Ammiraju J.S.S."/>
            <person name="Engler F."/>
            <person name="Soderlund C."/>
            <person name="Wing R.A."/>
            <person name="Palmer L.E."/>
            <person name="de la Bastide M."/>
            <person name="Spiegel L."/>
            <person name="Nascimento L."/>
            <person name="Zutavern T."/>
            <person name="O'Shaughnessy A."/>
            <person name="Dike S."/>
            <person name="Dedhia N."/>
            <person name="Preston R."/>
            <person name="Balija V."/>
            <person name="McCombie W.R."/>
            <person name="Chow T."/>
            <person name="Chen H."/>
            <person name="Chung M."/>
            <person name="Chen C."/>
            <person name="Shaw J."/>
            <person name="Wu H."/>
            <person name="Hsiao K."/>
            <person name="Chao Y."/>
            <person name="Chu M."/>
            <person name="Cheng C."/>
            <person name="Hour A."/>
            <person name="Lee P."/>
            <person name="Lin S."/>
            <person name="Lin Y."/>
            <person name="Liou J."/>
            <person name="Liu S."/>
            <person name="Hsing Y."/>
            <person name="Raghuvanshi S."/>
            <person name="Mohanty A."/>
            <person name="Bharti A.K."/>
            <person name="Gaur A."/>
            <person name="Gupta V."/>
            <person name="Kumar D."/>
            <person name="Ravi V."/>
            <person name="Vij S."/>
            <person name="Kapur A."/>
            <person name="Khurana P."/>
            <person name="Khurana P."/>
            <person name="Khurana J.P."/>
            <person name="Tyagi A.K."/>
            <person name="Gaikwad K."/>
            <person name="Singh A."/>
            <person name="Dalal V."/>
            <person name="Srivastava S."/>
            <person name="Dixit A."/>
            <person name="Pal A.K."/>
            <person name="Ghazi I.A."/>
            <person name="Yadav M."/>
            <person name="Pandit A."/>
            <person name="Bhargava A."/>
            <person name="Sureshbabu K."/>
            <person name="Batra K."/>
            <person name="Sharma T.R."/>
            <person name="Mohapatra T."/>
            <person name="Singh N.K."/>
            <person name="Messing J."/>
            <person name="Nelson A.B."/>
            <person name="Fuks G."/>
            <person name="Kavchok S."/>
            <person name="Keizer G."/>
            <person name="Linton E."/>
            <person name="Llaca V."/>
            <person name="Song R."/>
            <person name="Tanyolac B."/>
            <person name="Young S."/>
            <person name="Ho-Il K."/>
            <person name="Hahn J.H."/>
            <person name="Sangsakoo G."/>
            <person name="Vanavichit A."/>
            <person name="de Mattos Luiz.A.T."/>
            <person name="Zimmer P.D."/>
            <person name="Malone G."/>
            <person name="Dellagostin O."/>
            <person name="de Oliveira A.C."/>
            <person name="Bevan M."/>
            <person name="Bancroft I."/>
            <person name="Minx P."/>
            <person name="Cordum H."/>
            <person name="Wilson R."/>
            <person name="Cheng Z."/>
            <person name="Jin W."/>
            <person name="Jiang J."/>
            <person name="Leong S.A."/>
            <person name="Iwama H."/>
            <person name="Gojobori T."/>
            <person name="Itoh T."/>
            <person name="Niimura Y."/>
            <person name="Fujii Y."/>
            <person name="Habara T."/>
            <person name="Sakai H."/>
            <person name="Sato Y."/>
            <person name="Wilson G."/>
            <person name="Kumar K."/>
            <person name="McCouch S."/>
            <person name="Juretic N."/>
            <person name="Hoen D."/>
            <person name="Wright S."/>
            <person name="Bruskiewich R."/>
            <person name="Bureau T."/>
            <person name="Miyao A."/>
            <person name="Hirochika H."/>
            <person name="Nishikawa T."/>
            <person name="Kadowaki K."/>
            <person name="Sugiura M."/>
            <person name="Burr B."/>
            <person name="Sasaki T."/>
        </authorList>
    </citation>
    <scope>NUCLEOTIDE SEQUENCE [LARGE SCALE GENOMIC DNA]</scope>
    <source>
        <strain evidence="2">cv. Nipponbare</strain>
    </source>
</reference>
<sequence>APPSSPANPTTWGKERVASHSLILRELPRALLGTHPRVPPRAVGRPLLATAHGPVPAHHACAIARSHHRLLPKEVLLLDAVQSKAYRGRLATAESVMGVSSSVLIWFW</sequence>
<dbReference type="Gramene" id="Os07t0669401-00">
    <property type="protein sequence ID" value="Os07t0669401-00"/>
    <property type="gene ID" value="Os07g0669401"/>
</dbReference>